<organism evidence="1">
    <name type="scientific">Oryza brachyantha</name>
    <name type="common">malo sina</name>
    <dbReference type="NCBI Taxonomy" id="4533"/>
    <lineage>
        <taxon>Eukaryota</taxon>
        <taxon>Viridiplantae</taxon>
        <taxon>Streptophyta</taxon>
        <taxon>Embryophyta</taxon>
        <taxon>Tracheophyta</taxon>
        <taxon>Spermatophyta</taxon>
        <taxon>Magnoliopsida</taxon>
        <taxon>Liliopsida</taxon>
        <taxon>Poales</taxon>
        <taxon>Poaceae</taxon>
        <taxon>BOP clade</taxon>
        <taxon>Oryzoideae</taxon>
        <taxon>Oryzeae</taxon>
        <taxon>Oryzinae</taxon>
        <taxon>Oryza</taxon>
    </lineage>
</organism>
<dbReference type="Proteomes" id="UP000006038">
    <property type="component" value="Unassembled WGS sequence"/>
</dbReference>
<dbReference type="EnsemblPlants" id="OB02G23840.1">
    <property type="protein sequence ID" value="OB02G23840.1"/>
    <property type="gene ID" value="OB02G23840"/>
</dbReference>
<sequence>MCHLADCLLHSIKQLIEIEGKSTSSSWARGVRTIYGTSPVYLYESCLFLTFDTC</sequence>
<dbReference type="AlphaFoldDB" id="J3LCL7"/>
<evidence type="ECO:0000313" key="2">
    <source>
        <dbReference type="Proteomes" id="UP000006038"/>
    </source>
</evidence>
<accession>J3LCL7</accession>
<keyword evidence="2" id="KW-1185">Reference proteome</keyword>
<protein>
    <submittedName>
        <fullName evidence="1">Uncharacterized protein</fullName>
    </submittedName>
</protein>
<dbReference type="HOGENOM" id="CLU_3053572_0_0_1"/>
<name>J3LCL7_ORYBR</name>
<dbReference type="Gramene" id="OB02G23840.1">
    <property type="protein sequence ID" value="OB02G23840.1"/>
    <property type="gene ID" value="OB02G23840"/>
</dbReference>
<proteinExistence type="predicted"/>
<evidence type="ECO:0000313" key="1">
    <source>
        <dbReference type="EnsemblPlants" id="OB02G23840.1"/>
    </source>
</evidence>
<reference evidence="1" key="1">
    <citation type="submission" date="2013-04" db="UniProtKB">
        <authorList>
            <consortium name="EnsemblPlants"/>
        </authorList>
    </citation>
    <scope>IDENTIFICATION</scope>
</reference>